<keyword evidence="2" id="KW-0808">Transferase</keyword>
<comment type="caution">
    <text evidence="8">The sequence shown here is derived from an EMBL/GenBank/DDBJ whole genome shotgun (WGS) entry which is preliminary data.</text>
</comment>
<evidence type="ECO:0000313" key="9">
    <source>
        <dbReference type="Proteomes" id="UP001408789"/>
    </source>
</evidence>
<dbReference type="InterPro" id="IPR017441">
    <property type="entry name" value="Protein_kinase_ATP_BS"/>
</dbReference>
<organism evidence="8 9">
    <name type="scientific">Deinandra increscens subsp. villosa</name>
    <dbReference type="NCBI Taxonomy" id="3103831"/>
    <lineage>
        <taxon>Eukaryota</taxon>
        <taxon>Viridiplantae</taxon>
        <taxon>Streptophyta</taxon>
        <taxon>Embryophyta</taxon>
        <taxon>Tracheophyta</taxon>
        <taxon>Spermatophyta</taxon>
        <taxon>Magnoliopsida</taxon>
        <taxon>eudicotyledons</taxon>
        <taxon>Gunneridae</taxon>
        <taxon>Pentapetalae</taxon>
        <taxon>asterids</taxon>
        <taxon>campanulids</taxon>
        <taxon>Asterales</taxon>
        <taxon>Asteraceae</taxon>
        <taxon>Asteroideae</taxon>
        <taxon>Heliantheae alliance</taxon>
        <taxon>Madieae</taxon>
        <taxon>Madiinae</taxon>
        <taxon>Deinandra</taxon>
    </lineage>
</organism>
<dbReference type="InterPro" id="IPR025886">
    <property type="entry name" value="PP2-like"/>
</dbReference>
<dbReference type="PROSITE" id="PS00107">
    <property type="entry name" value="PROTEIN_KINASE_ATP"/>
    <property type="match status" value="1"/>
</dbReference>
<evidence type="ECO:0000256" key="5">
    <source>
        <dbReference type="ARBA" id="ARBA00022840"/>
    </source>
</evidence>
<dbReference type="GO" id="GO:0005524">
    <property type="term" value="F:ATP binding"/>
    <property type="evidence" value="ECO:0007669"/>
    <property type="project" value="UniProtKB-UniRule"/>
</dbReference>
<dbReference type="Proteomes" id="UP001408789">
    <property type="component" value="Unassembled WGS sequence"/>
</dbReference>
<dbReference type="Gene3D" id="1.10.510.10">
    <property type="entry name" value="Transferase(Phosphotransferase) domain 1"/>
    <property type="match status" value="1"/>
</dbReference>
<keyword evidence="4" id="KW-0418">Kinase</keyword>
<evidence type="ECO:0000256" key="6">
    <source>
        <dbReference type="PROSITE-ProRule" id="PRU10141"/>
    </source>
</evidence>
<dbReference type="InterPro" id="IPR045272">
    <property type="entry name" value="ANXUR1/2-like"/>
</dbReference>
<dbReference type="GO" id="GO:0009506">
    <property type="term" value="C:plasmodesma"/>
    <property type="evidence" value="ECO:0007669"/>
    <property type="project" value="TreeGrafter"/>
</dbReference>
<dbReference type="EMBL" id="JBCNJP010000145">
    <property type="protein sequence ID" value="KAK9050801.1"/>
    <property type="molecule type" value="Genomic_DNA"/>
</dbReference>
<sequence>MESYIKKFEHLKISYEVIKSATNNFDKANFLGRGSFGNVYRGELSHFKGHSMVAIKRLNRNSKFAQGDSEFWIEFAVLYYHKHEKLICLLGFCIESDEMILVYEYASNGSLDRHLSSNVLTWRLRLKICLDVARGLSYLHDAKGTKKTIIHRDIKSSNVLLNAYFKAKVSDLGLSMIVHAKQQQTGLFINVAGTRGYIDPSYVKTSFLMKESDIYSFGVLLLEVLCGRLCFENSNDQHHTFVAMCKKRYEENTLQEIIFGDEGQKDQNSLKTYLDITFKCLQKSREERPTMPHVVEKLETALLYQELNEGAKLPNDYINMFLTDADPLNGTLKSIHHESESELKMLLFKGILINMGNTLFSRNMDGDHCETISIAACLTSTTNESQHYISSPEYYSRFAVGCYEPSGANFKTHIRTQFLSPHTTYFVNLVYKMKNKKQDIVIEYKLEGEKRTSYSFLSSEREDGWLTAKLCQFTSDQRSVDLEIMFYTKYCPNLLVEGIEFQPEKNVHMQPISDKDTYWKQKLPHDYEDIIKWSKDSLRWGTMKDLYSIFCRGFLINDGEEWFSLDKDGKKCLMLSARAALQEDKWNWMSLAETRFEEVADYCNLPKFDIICKFKSKVLSPQTMYGTYLIYKLPEGYKNVKPPPVQVVDKDSHPKEVYDVFLHIPQTPVISYNAKNKAIDRSNTLTMKGLPKRRRDGWMEVQVHEFQTRPTIKMISTRLGLSSYNMGLKGLTVRCLEFRPI</sequence>
<gene>
    <name evidence="8" type="ORF">SSX86_030226</name>
</gene>
<name>A0AAP0C638_9ASTR</name>
<dbReference type="AlphaFoldDB" id="A0AAP0C638"/>
<protein>
    <recommendedName>
        <fullName evidence="7">Protein kinase domain-containing protein</fullName>
    </recommendedName>
</protein>
<dbReference type="InterPro" id="IPR000719">
    <property type="entry name" value="Prot_kinase_dom"/>
</dbReference>
<dbReference type="Gene3D" id="3.30.200.20">
    <property type="entry name" value="Phosphorylase Kinase, domain 1"/>
    <property type="match status" value="1"/>
</dbReference>
<keyword evidence="9" id="KW-1185">Reference proteome</keyword>
<keyword evidence="3 6" id="KW-0547">Nucleotide-binding</keyword>
<keyword evidence="5 6" id="KW-0067">ATP-binding</keyword>
<dbReference type="FunFam" id="3.30.200.20:FF:000039">
    <property type="entry name" value="receptor-like protein kinase FERONIA"/>
    <property type="match status" value="1"/>
</dbReference>
<reference evidence="8 9" key="1">
    <citation type="submission" date="2024-04" db="EMBL/GenBank/DDBJ databases">
        <title>The reference genome of an endangered Asteraceae, Deinandra increscens subsp. villosa, native to the Central Coast of California.</title>
        <authorList>
            <person name="Guilliams M."/>
            <person name="Hasenstab-Lehman K."/>
            <person name="Meyer R."/>
            <person name="Mcevoy S."/>
        </authorList>
    </citation>
    <scope>NUCLEOTIDE SEQUENCE [LARGE SCALE GENOMIC DNA]</scope>
    <source>
        <tissue evidence="8">Leaf</tissue>
    </source>
</reference>
<dbReference type="PROSITE" id="PS50011">
    <property type="entry name" value="PROTEIN_KINASE_DOM"/>
    <property type="match status" value="1"/>
</dbReference>
<feature type="binding site" evidence="6">
    <location>
        <position position="56"/>
    </location>
    <ligand>
        <name>ATP</name>
        <dbReference type="ChEBI" id="CHEBI:30616"/>
    </ligand>
</feature>
<evidence type="ECO:0000313" key="8">
    <source>
        <dbReference type="EMBL" id="KAK9050801.1"/>
    </source>
</evidence>
<dbReference type="PROSITE" id="PS00108">
    <property type="entry name" value="PROTEIN_KINASE_ST"/>
    <property type="match status" value="1"/>
</dbReference>
<dbReference type="InterPro" id="IPR011009">
    <property type="entry name" value="Kinase-like_dom_sf"/>
</dbReference>
<evidence type="ECO:0000256" key="2">
    <source>
        <dbReference type="ARBA" id="ARBA00022679"/>
    </source>
</evidence>
<keyword evidence="1" id="KW-0723">Serine/threonine-protein kinase</keyword>
<dbReference type="SUPFAM" id="SSF56112">
    <property type="entry name" value="Protein kinase-like (PK-like)"/>
    <property type="match status" value="1"/>
</dbReference>
<dbReference type="GO" id="GO:0004674">
    <property type="term" value="F:protein serine/threonine kinase activity"/>
    <property type="evidence" value="ECO:0007669"/>
    <property type="project" value="UniProtKB-KW"/>
</dbReference>
<accession>A0AAP0C638</accession>
<evidence type="ECO:0000256" key="3">
    <source>
        <dbReference type="ARBA" id="ARBA00022741"/>
    </source>
</evidence>
<dbReference type="InterPro" id="IPR008271">
    <property type="entry name" value="Ser/Thr_kinase_AS"/>
</dbReference>
<dbReference type="PANTHER" id="PTHR27003:SF338">
    <property type="entry name" value="TYROSINE-PROTEIN KINASE, NON-RECEPTOR JAK_TYK2-RELATED"/>
    <property type="match status" value="1"/>
</dbReference>
<dbReference type="GO" id="GO:0005886">
    <property type="term" value="C:plasma membrane"/>
    <property type="evidence" value="ECO:0007669"/>
    <property type="project" value="TreeGrafter"/>
</dbReference>
<dbReference type="Pfam" id="PF14299">
    <property type="entry name" value="PP2"/>
    <property type="match status" value="2"/>
</dbReference>
<dbReference type="Pfam" id="PF00069">
    <property type="entry name" value="Pkinase"/>
    <property type="match status" value="1"/>
</dbReference>
<evidence type="ECO:0000256" key="1">
    <source>
        <dbReference type="ARBA" id="ARBA00022527"/>
    </source>
</evidence>
<dbReference type="GO" id="GO:0004714">
    <property type="term" value="F:transmembrane receptor protein tyrosine kinase activity"/>
    <property type="evidence" value="ECO:0007669"/>
    <property type="project" value="InterPro"/>
</dbReference>
<dbReference type="PANTHER" id="PTHR27003">
    <property type="entry name" value="OS07G0166700 PROTEIN"/>
    <property type="match status" value="1"/>
</dbReference>
<dbReference type="SMART" id="SM00220">
    <property type="entry name" value="S_TKc"/>
    <property type="match status" value="1"/>
</dbReference>
<feature type="domain" description="Protein kinase" evidence="7">
    <location>
        <begin position="25"/>
        <end position="302"/>
    </location>
</feature>
<evidence type="ECO:0000259" key="7">
    <source>
        <dbReference type="PROSITE" id="PS50011"/>
    </source>
</evidence>
<evidence type="ECO:0000256" key="4">
    <source>
        <dbReference type="ARBA" id="ARBA00022777"/>
    </source>
</evidence>
<proteinExistence type="predicted"/>